<dbReference type="PROSITE" id="PS51257">
    <property type="entry name" value="PROKAR_LIPOPROTEIN"/>
    <property type="match status" value="1"/>
</dbReference>
<dbReference type="EMBL" id="FOMW01000002">
    <property type="protein sequence ID" value="SFD68656.1"/>
    <property type="molecule type" value="Genomic_DNA"/>
</dbReference>
<evidence type="ECO:0000313" key="3">
    <source>
        <dbReference type="Proteomes" id="UP000198977"/>
    </source>
</evidence>
<organism evidence="2 3">
    <name type="scientific">Sulfitobacter brevis</name>
    <dbReference type="NCBI Taxonomy" id="74348"/>
    <lineage>
        <taxon>Bacteria</taxon>
        <taxon>Pseudomonadati</taxon>
        <taxon>Pseudomonadota</taxon>
        <taxon>Alphaproteobacteria</taxon>
        <taxon>Rhodobacterales</taxon>
        <taxon>Roseobacteraceae</taxon>
        <taxon>Sulfitobacter</taxon>
    </lineage>
</organism>
<name>A0A1I1UCT8_9RHOB</name>
<accession>A0A1I1UCT8</accession>
<gene>
    <name evidence="2" type="ORF">SAMN04488523_10273</name>
</gene>
<evidence type="ECO:0000256" key="1">
    <source>
        <dbReference type="SAM" id="SignalP"/>
    </source>
</evidence>
<keyword evidence="1" id="KW-0732">Signal</keyword>
<feature type="signal peptide" evidence="1">
    <location>
        <begin position="1"/>
        <end position="25"/>
    </location>
</feature>
<dbReference type="RefSeq" id="WP_245766248.1">
    <property type="nucleotide sequence ID" value="NZ_FOMW01000002.1"/>
</dbReference>
<dbReference type="Proteomes" id="UP000198977">
    <property type="component" value="Unassembled WGS sequence"/>
</dbReference>
<protein>
    <recommendedName>
        <fullName evidence="4">Peptidase inhibitor I78 family protein</fullName>
    </recommendedName>
</protein>
<reference evidence="2 3" key="1">
    <citation type="submission" date="2016-10" db="EMBL/GenBank/DDBJ databases">
        <authorList>
            <person name="de Groot N.N."/>
        </authorList>
    </citation>
    <scope>NUCLEOTIDE SEQUENCE [LARGE SCALE GENOMIC DNA]</scope>
    <source>
        <strain evidence="2 3">DSM 11443</strain>
    </source>
</reference>
<evidence type="ECO:0008006" key="4">
    <source>
        <dbReference type="Google" id="ProtNLM"/>
    </source>
</evidence>
<feature type="chain" id="PRO_5011669873" description="Peptidase inhibitor I78 family protein" evidence="1">
    <location>
        <begin position="26"/>
        <end position="96"/>
    </location>
</feature>
<dbReference type="AlphaFoldDB" id="A0A1I1UCT8"/>
<evidence type="ECO:0000313" key="2">
    <source>
        <dbReference type="EMBL" id="SFD68656.1"/>
    </source>
</evidence>
<proteinExistence type="predicted"/>
<sequence length="96" mass="9758">MPIFRPALACLALIGLAACDEVAVAGDPAALADVRGQKSCVAAVADHTGIAGASINATIPVIELNRFIVNVPNGSRWTCITDANGTATQIVEQQTG</sequence>
<keyword evidence="3" id="KW-1185">Reference proteome</keyword>